<evidence type="ECO:0000256" key="1">
    <source>
        <dbReference type="SAM" id="MobiDB-lite"/>
    </source>
</evidence>
<accession>A0A1I3KAN4</accession>
<reference evidence="3 4" key="1">
    <citation type="submission" date="2016-10" db="EMBL/GenBank/DDBJ databases">
        <authorList>
            <person name="de Groot N.N."/>
        </authorList>
    </citation>
    <scope>NUCLEOTIDE SEQUENCE [LARGE SCALE GENOMIC DNA]</scope>
    <source>
        <strain evidence="3 4">CGMCC 1.11030</strain>
    </source>
</reference>
<feature type="domain" description="DUF3616" evidence="2">
    <location>
        <begin position="59"/>
        <end position="377"/>
    </location>
</feature>
<dbReference type="SUPFAM" id="SSF75011">
    <property type="entry name" value="3-carboxy-cis,cis-mucoante lactonizing enzyme"/>
    <property type="match status" value="1"/>
</dbReference>
<protein>
    <recommendedName>
        <fullName evidence="2">DUF3616 domain-containing protein</fullName>
    </recommendedName>
</protein>
<dbReference type="Pfam" id="PF12275">
    <property type="entry name" value="DUF3616"/>
    <property type="match status" value="1"/>
</dbReference>
<feature type="region of interest" description="Disordered" evidence="1">
    <location>
        <begin position="1"/>
        <end position="31"/>
    </location>
</feature>
<dbReference type="Proteomes" id="UP000199377">
    <property type="component" value="Unassembled WGS sequence"/>
</dbReference>
<keyword evidence="4" id="KW-1185">Reference proteome</keyword>
<gene>
    <name evidence="3" type="ORF">SAMN05216258_108368</name>
</gene>
<dbReference type="AlphaFoldDB" id="A0A1I3KAN4"/>
<dbReference type="RefSeq" id="WP_177236326.1">
    <property type="nucleotide sequence ID" value="NZ_FOQH01000008.1"/>
</dbReference>
<dbReference type="InterPro" id="IPR022060">
    <property type="entry name" value="DUF3616"/>
</dbReference>
<organism evidence="3 4">
    <name type="scientific">Albimonas pacifica</name>
    <dbReference type="NCBI Taxonomy" id="1114924"/>
    <lineage>
        <taxon>Bacteria</taxon>
        <taxon>Pseudomonadati</taxon>
        <taxon>Pseudomonadota</taxon>
        <taxon>Alphaproteobacteria</taxon>
        <taxon>Rhodobacterales</taxon>
        <taxon>Paracoccaceae</taxon>
        <taxon>Albimonas</taxon>
    </lineage>
</organism>
<evidence type="ECO:0000313" key="4">
    <source>
        <dbReference type="Proteomes" id="UP000199377"/>
    </source>
</evidence>
<evidence type="ECO:0000313" key="3">
    <source>
        <dbReference type="EMBL" id="SFI69527.1"/>
    </source>
</evidence>
<name>A0A1I3KAN4_9RHOB</name>
<dbReference type="EMBL" id="FOQH01000008">
    <property type="protein sequence ID" value="SFI69527.1"/>
    <property type="molecule type" value="Genomic_DNA"/>
</dbReference>
<proteinExistence type="predicted"/>
<sequence>MARRSKAQAAKAATSDDAEASPKGPAPFPELDRDRVATVDMLFTHHDRIAHVDDPIWADVSSLAAAGRTLFVTCDETASVEGLDWDPDTGRALDHRSYPLGLVFELPAGARGEMDIEGLAVSDGWLWVCGSHGLKRGKPGSKKFKDLASIDWDPNRGFLGRLPLVERSGGRFEPVAVSDPIDGAPERRAAMLPMTGTRDAYLRKLLAKDPLIAPFIDLPCKENGFDIEGIAARGNEVILGLRGPVLRGWALIVRLEMKETQAGELKPVKREDGRRYAIHALDLNGQGIRDLAWDGDRLLILSGAISDHEALQSVFALDPADFDREVIGADRLPRILDLVIQRGGDNAEGLEIVGEGADRRLMIVYDSPHNHRTDADEGRLTGDLFTLD</sequence>
<evidence type="ECO:0000259" key="2">
    <source>
        <dbReference type="Pfam" id="PF12275"/>
    </source>
</evidence>